<reference evidence="1 2" key="1">
    <citation type="submission" date="2021-06" db="EMBL/GenBank/DDBJ databases">
        <title>Caerostris darwini draft genome.</title>
        <authorList>
            <person name="Kono N."/>
            <person name="Arakawa K."/>
        </authorList>
    </citation>
    <scope>NUCLEOTIDE SEQUENCE [LARGE SCALE GENOMIC DNA]</scope>
</reference>
<name>A0AAV4PSS8_9ARAC</name>
<dbReference type="AlphaFoldDB" id="A0AAV4PSS8"/>
<sequence>MSLNFESSISCTEKKKRKKYWYPMTGKVHSVEKNKQESFSRVFKVWISATLSPSLSKKGFDSTRVKIVPLFFLARGDSERVSRCCRCPVSSLQNPSACISRRPLPNNGVKNMLSCSC</sequence>
<organism evidence="1 2">
    <name type="scientific">Caerostris darwini</name>
    <dbReference type="NCBI Taxonomy" id="1538125"/>
    <lineage>
        <taxon>Eukaryota</taxon>
        <taxon>Metazoa</taxon>
        <taxon>Ecdysozoa</taxon>
        <taxon>Arthropoda</taxon>
        <taxon>Chelicerata</taxon>
        <taxon>Arachnida</taxon>
        <taxon>Araneae</taxon>
        <taxon>Araneomorphae</taxon>
        <taxon>Entelegynae</taxon>
        <taxon>Araneoidea</taxon>
        <taxon>Araneidae</taxon>
        <taxon>Caerostris</taxon>
    </lineage>
</organism>
<protein>
    <submittedName>
        <fullName evidence="1">Uncharacterized protein</fullName>
    </submittedName>
</protein>
<dbReference type="EMBL" id="BPLQ01003248">
    <property type="protein sequence ID" value="GIX98906.1"/>
    <property type="molecule type" value="Genomic_DNA"/>
</dbReference>
<dbReference type="Proteomes" id="UP001054837">
    <property type="component" value="Unassembled WGS sequence"/>
</dbReference>
<evidence type="ECO:0000313" key="2">
    <source>
        <dbReference type="Proteomes" id="UP001054837"/>
    </source>
</evidence>
<accession>A0AAV4PSS8</accession>
<keyword evidence="2" id="KW-1185">Reference proteome</keyword>
<evidence type="ECO:0000313" key="1">
    <source>
        <dbReference type="EMBL" id="GIX98906.1"/>
    </source>
</evidence>
<proteinExistence type="predicted"/>
<comment type="caution">
    <text evidence="1">The sequence shown here is derived from an EMBL/GenBank/DDBJ whole genome shotgun (WGS) entry which is preliminary data.</text>
</comment>
<gene>
    <name evidence="1" type="ORF">CDAR_537841</name>
</gene>